<evidence type="ECO:0000313" key="3">
    <source>
        <dbReference type="EMBL" id="MFC3636888.1"/>
    </source>
</evidence>
<dbReference type="Pfam" id="PF01903">
    <property type="entry name" value="CbiX"/>
    <property type="match status" value="1"/>
</dbReference>
<proteinExistence type="predicted"/>
<reference evidence="4" key="1">
    <citation type="journal article" date="2019" name="Int. J. Syst. Evol. Microbiol.">
        <title>The Global Catalogue of Microorganisms (GCM) 10K type strain sequencing project: providing services to taxonomists for standard genome sequencing and annotation.</title>
        <authorList>
            <consortium name="The Broad Institute Genomics Platform"/>
            <consortium name="The Broad Institute Genome Sequencing Center for Infectious Disease"/>
            <person name="Wu L."/>
            <person name="Ma J."/>
        </authorList>
    </citation>
    <scope>NUCLEOTIDE SEQUENCE [LARGE SCALE GENOMIC DNA]</scope>
    <source>
        <strain evidence="4">KCTC 42282</strain>
    </source>
</reference>
<dbReference type="SUPFAM" id="SSF53800">
    <property type="entry name" value="Chelatase"/>
    <property type="match status" value="1"/>
</dbReference>
<accession>A0ABV7UEH8</accession>
<dbReference type="CDD" id="cd02980">
    <property type="entry name" value="TRX_Fd_family"/>
    <property type="match status" value="1"/>
</dbReference>
<comment type="caution">
    <text evidence="3">The sequence shown here is derived from an EMBL/GenBank/DDBJ whole genome shotgun (WGS) entry which is preliminary data.</text>
</comment>
<evidence type="ECO:0000256" key="1">
    <source>
        <dbReference type="ARBA" id="ARBA00022723"/>
    </source>
</evidence>
<dbReference type="RefSeq" id="WP_191318173.1">
    <property type="nucleotide sequence ID" value="NZ_BNCG01000002.1"/>
</dbReference>
<name>A0ABV7UEH8_9HYPH</name>
<keyword evidence="2" id="KW-0456">Lyase</keyword>
<dbReference type="Gene3D" id="3.40.50.1400">
    <property type="match status" value="1"/>
</dbReference>
<sequence length="266" mass="29005">MPDSGQPANASAADAPVVILYGRASFDRQQNVAQIAARLNAAGGRTFIPAYEDLTGPSIPDVLEELLQRGVRQALVIPAAFPADPSLTAWLPGALAAWRLEHANADFDLRICPPVEQFLDVTAAVTAALAAEPERIRPVADVKPSMGKPGWTDVPEHARQAFFCLGARCAHRKALPLYQHMRTIMKSIRSLNSGPQRAMCVRAGCLYPCNQGPLLVVQPDGVWYGNLDEAMIDRIVREHLLEGRPVAEAVIHRQKTQREDLGLIDI</sequence>
<dbReference type="EMBL" id="JBHRYC010000026">
    <property type="protein sequence ID" value="MFC3636888.1"/>
    <property type="molecule type" value="Genomic_DNA"/>
</dbReference>
<keyword evidence="1" id="KW-0479">Metal-binding</keyword>
<dbReference type="InterPro" id="IPR002762">
    <property type="entry name" value="CbiX-like"/>
</dbReference>
<protein>
    <submittedName>
        <fullName evidence="3">CbiX/SirB N-terminal domain-containing protein</fullName>
    </submittedName>
</protein>
<dbReference type="Gene3D" id="3.40.30.10">
    <property type="entry name" value="Glutaredoxin"/>
    <property type="match status" value="1"/>
</dbReference>
<dbReference type="Proteomes" id="UP001595704">
    <property type="component" value="Unassembled WGS sequence"/>
</dbReference>
<gene>
    <name evidence="3" type="ORF">ACFONL_05750</name>
</gene>
<dbReference type="SUPFAM" id="SSF52833">
    <property type="entry name" value="Thioredoxin-like"/>
    <property type="match status" value="1"/>
</dbReference>
<keyword evidence="4" id="KW-1185">Reference proteome</keyword>
<evidence type="ECO:0000256" key="2">
    <source>
        <dbReference type="ARBA" id="ARBA00023239"/>
    </source>
</evidence>
<dbReference type="InterPro" id="IPR036249">
    <property type="entry name" value="Thioredoxin-like_sf"/>
</dbReference>
<organism evidence="3 4">
    <name type="scientific">Camelimonas fluminis</name>
    <dbReference type="NCBI Taxonomy" id="1576911"/>
    <lineage>
        <taxon>Bacteria</taxon>
        <taxon>Pseudomonadati</taxon>
        <taxon>Pseudomonadota</taxon>
        <taxon>Alphaproteobacteria</taxon>
        <taxon>Hyphomicrobiales</taxon>
        <taxon>Chelatococcaceae</taxon>
        <taxon>Camelimonas</taxon>
    </lineage>
</organism>
<evidence type="ECO:0000313" key="4">
    <source>
        <dbReference type="Proteomes" id="UP001595704"/>
    </source>
</evidence>